<gene>
    <name evidence="2" type="ORF">NST17_17710</name>
</gene>
<evidence type="ECO:0000256" key="1">
    <source>
        <dbReference type="SAM" id="MobiDB-lite"/>
    </source>
</evidence>
<dbReference type="Proteomes" id="UP001459714">
    <property type="component" value="Unassembled WGS sequence"/>
</dbReference>
<feature type="compositionally biased region" description="Acidic residues" evidence="1">
    <location>
        <begin position="136"/>
        <end position="149"/>
    </location>
</feature>
<feature type="compositionally biased region" description="Acidic residues" evidence="1">
    <location>
        <begin position="172"/>
        <end position="181"/>
    </location>
</feature>
<reference evidence="2 3" key="1">
    <citation type="submission" date="2024-03" db="EMBL/GenBank/DDBJ databases">
        <title>Bacilli Hybrid Assemblies.</title>
        <authorList>
            <person name="Kovac J."/>
        </authorList>
    </citation>
    <scope>NUCLEOTIDE SEQUENCE [LARGE SCALE GENOMIC DNA]</scope>
    <source>
        <strain evidence="2 3">FSL M8-0022</strain>
    </source>
</reference>
<feature type="compositionally biased region" description="Polar residues" evidence="1">
    <location>
        <begin position="440"/>
        <end position="449"/>
    </location>
</feature>
<feature type="compositionally biased region" description="Polar residues" evidence="1">
    <location>
        <begin position="495"/>
        <end position="514"/>
    </location>
</feature>
<evidence type="ECO:0000313" key="3">
    <source>
        <dbReference type="Proteomes" id="UP001459714"/>
    </source>
</evidence>
<proteinExistence type="predicted"/>
<feature type="compositionally biased region" description="Low complexity" evidence="1">
    <location>
        <begin position="613"/>
        <end position="628"/>
    </location>
</feature>
<organism evidence="2 3">
    <name type="scientific">Caldifermentibacillus hisashii</name>
    <dbReference type="NCBI Taxonomy" id="996558"/>
    <lineage>
        <taxon>Bacteria</taxon>
        <taxon>Bacillati</taxon>
        <taxon>Bacillota</taxon>
        <taxon>Bacilli</taxon>
        <taxon>Bacillales</taxon>
        <taxon>Bacillaceae</taxon>
        <taxon>Caldifermentibacillus</taxon>
    </lineage>
</organism>
<sequence>MKNAFIFLLSATIVFSTPSYTKAEELTKQSSISENDEYTVQAEVIDGIVSDTSILETDSFVNDPNTEAIEPKGDFLHQTPNPEENDESTKVFDTLEDQANTEEGELHMDTSGEIDAEDESQLLEDPESTDIQSSSIEEDAVETNETELPVDDEEDVVVADVENEEIQNETIEDVSEGEDVQEVSSTNTSVEEEPAPVGVPKNRALFRPLLSLKLLGLNINLLGYEVREDGHIIPNLLNINVGSKWALLGLGLGLPAVGNLNLDVLSFNKNKTESGSTKTSGGLLGLGLTESKLLGDVNIGLASGQKEEKDDQKDVSGSLASIDLNNKIGQTHVGVVEFRQSKRPTYIETNVGLLNADLKSNHLGEAHLGVGEFHQKETEDEIITSGSLVTVETENIPIVGDLNVGLGKFDSMENKQKPNNPNPGDNNTNPGGNSTKPEDNNTNPGGNSTKPEDNNTNPGNNNNPKPGNNNPNPGNNNSPIPGGQNGNLGENNNNQSPNVVDTDGQPKQNNTNKNNDIKGPGLVNPNIGYSESEPSDLDEQQIKIDKEPESLVTLMNLDSEDSVYKYLHELVDAGNKVVMNDQVHPMGNEPDNTKENGRSGSDIMTVFNQSVPTNSGSSSSSTSGSSNGNSGGGQAAFYAFLQNGIIPEVLSKAEVLDSSYVYKDQWIGDLLGKPPAVSFFLINK</sequence>
<feature type="compositionally biased region" description="Low complexity" evidence="1">
    <location>
        <begin position="418"/>
        <end position="433"/>
    </location>
</feature>
<feature type="region of interest" description="Disordered" evidence="1">
    <location>
        <begin position="607"/>
        <end position="628"/>
    </location>
</feature>
<accession>A0ABU9K1I2</accession>
<comment type="caution">
    <text evidence="2">The sequence shown here is derived from an EMBL/GenBank/DDBJ whole genome shotgun (WGS) entry which is preliminary data.</text>
</comment>
<feature type="compositionally biased region" description="Low complexity" evidence="1">
    <location>
        <begin position="454"/>
        <end position="494"/>
    </location>
</feature>
<feature type="region of interest" description="Disordered" evidence="1">
    <location>
        <begin position="119"/>
        <end position="149"/>
    </location>
</feature>
<name>A0ABU9K1I2_9BACI</name>
<dbReference type="RefSeq" id="WP_342020755.1">
    <property type="nucleotide sequence ID" value="NZ_JBBYAK010000001.1"/>
</dbReference>
<keyword evidence="3" id="KW-1185">Reference proteome</keyword>
<feature type="region of interest" description="Disordered" evidence="1">
    <location>
        <begin position="63"/>
        <end position="89"/>
    </location>
</feature>
<evidence type="ECO:0000313" key="2">
    <source>
        <dbReference type="EMBL" id="MEL3958993.1"/>
    </source>
</evidence>
<feature type="compositionally biased region" description="Acidic residues" evidence="1">
    <location>
        <begin position="119"/>
        <end position="128"/>
    </location>
</feature>
<feature type="region of interest" description="Disordered" evidence="1">
    <location>
        <begin position="409"/>
        <end position="541"/>
    </location>
</feature>
<feature type="region of interest" description="Disordered" evidence="1">
    <location>
        <begin position="172"/>
        <end position="196"/>
    </location>
</feature>
<protein>
    <submittedName>
        <fullName evidence="2">Uncharacterized protein</fullName>
    </submittedName>
</protein>
<dbReference type="EMBL" id="JBBYAK010000001">
    <property type="protein sequence ID" value="MEL3958993.1"/>
    <property type="molecule type" value="Genomic_DNA"/>
</dbReference>